<dbReference type="Pfam" id="PF08423">
    <property type="entry name" value="Rad51"/>
    <property type="match status" value="1"/>
</dbReference>
<dbReference type="InterPro" id="IPR027417">
    <property type="entry name" value="P-loop_NTPase"/>
</dbReference>
<dbReference type="EMBL" id="ML213505">
    <property type="protein sequence ID" value="TFK55291.1"/>
    <property type="molecule type" value="Genomic_DNA"/>
</dbReference>
<feature type="domain" description="RecA family profile 1" evidence="2">
    <location>
        <begin position="1"/>
        <end position="86"/>
    </location>
</feature>
<dbReference type="PANTHER" id="PTHR46487:SF1">
    <property type="entry name" value="DNA REPAIR PROTEIN XRCC3"/>
    <property type="match status" value="1"/>
</dbReference>
<dbReference type="GO" id="GO:0000400">
    <property type="term" value="F:four-way junction DNA binding"/>
    <property type="evidence" value="ECO:0007669"/>
    <property type="project" value="TreeGrafter"/>
</dbReference>
<evidence type="ECO:0000256" key="1">
    <source>
        <dbReference type="SAM" id="MobiDB-lite"/>
    </source>
</evidence>
<feature type="region of interest" description="Disordered" evidence="1">
    <location>
        <begin position="234"/>
        <end position="265"/>
    </location>
</feature>
<proteinExistence type="predicted"/>
<dbReference type="GO" id="GO:0140664">
    <property type="term" value="F:ATP-dependent DNA damage sensor activity"/>
    <property type="evidence" value="ECO:0007669"/>
    <property type="project" value="InterPro"/>
</dbReference>
<evidence type="ECO:0000313" key="4">
    <source>
        <dbReference type="Proteomes" id="UP000305948"/>
    </source>
</evidence>
<protein>
    <recommendedName>
        <fullName evidence="2">RecA family profile 1 domain-containing protein</fullName>
    </recommendedName>
</protein>
<dbReference type="GO" id="GO:0000722">
    <property type="term" value="P:telomere maintenance via recombination"/>
    <property type="evidence" value="ECO:0007669"/>
    <property type="project" value="TreeGrafter"/>
</dbReference>
<dbReference type="GO" id="GO:0090656">
    <property type="term" value="P:t-circle formation"/>
    <property type="evidence" value="ECO:0007669"/>
    <property type="project" value="TreeGrafter"/>
</dbReference>
<gene>
    <name evidence="3" type="ORF">OE88DRAFT_1654094</name>
</gene>
<dbReference type="GO" id="GO:0071140">
    <property type="term" value="P:resolution of mitotic recombination intermediates"/>
    <property type="evidence" value="ECO:0007669"/>
    <property type="project" value="TreeGrafter"/>
</dbReference>
<dbReference type="AlphaFoldDB" id="A0A5C3NNS7"/>
<keyword evidence="4" id="KW-1185">Reference proteome</keyword>
<evidence type="ECO:0000259" key="2">
    <source>
        <dbReference type="PROSITE" id="PS50162"/>
    </source>
</evidence>
<dbReference type="GO" id="GO:0005657">
    <property type="term" value="C:replication fork"/>
    <property type="evidence" value="ECO:0007669"/>
    <property type="project" value="TreeGrafter"/>
</dbReference>
<dbReference type="Proteomes" id="UP000305948">
    <property type="component" value="Unassembled WGS sequence"/>
</dbReference>
<dbReference type="Gene3D" id="3.40.50.300">
    <property type="entry name" value="P-loop containing nucleotide triphosphate hydrolases"/>
    <property type="match status" value="1"/>
</dbReference>
<dbReference type="PANTHER" id="PTHR46487">
    <property type="entry name" value="DNA REPAIR PROTEIN XRCC3"/>
    <property type="match status" value="1"/>
</dbReference>
<evidence type="ECO:0000313" key="3">
    <source>
        <dbReference type="EMBL" id="TFK55291.1"/>
    </source>
</evidence>
<dbReference type="PROSITE" id="PS50162">
    <property type="entry name" value="RECA_2"/>
    <property type="match status" value="1"/>
</dbReference>
<dbReference type="GO" id="GO:0061982">
    <property type="term" value="P:meiosis I cell cycle process"/>
    <property type="evidence" value="ECO:0007669"/>
    <property type="project" value="UniProtKB-ARBA"/>
</dbReference>
<dbReference type="GO" id="GO:0033065">
    <property type="term" value="C:Rad51C-XRCC3 complex"/>
    <property type="evidence" value="ECO:0007669"/>
    <property type="project" value="TreeGrafter"/>
</dbReference>
<dbReference type="GO" id="GO:0045003">
    <property type="term" value="P:double-strand break repair via synthesis-dependent strand annealing"/>
    <property type="evidence" value="ECO:0007669"/>
    <property type="project" value="TreeGrafter"/>
</dbReference>
<dbReference type="InterPro" id="IPR013632">
    <property type="entry name" value="Rad51_C"/>
</dbReference>
<sequence length="288" mass="31415">MATPTLPMLILALTVKFRDLIKQLREQNQRPVKLLVIDALTELFHSDKRTTTNTLVQRSKDLAQISALLHSIASEHQIAVLVLNEVVDVVDQGPSAGPADQNDLIYREQARWFNRADSIPGEDRKEAGLALVWANQVNARIMCTRTNRYRNLYDFADKRSRGDASASVSHREPASDSSTLIRRLSVIFSSVSSPASVDYIVTAAGIATVDEIVSMSSNICISKKRPAVLMEETAVPEAPSQGLTTQELPEELGEPDAQSDGGANSDDLYAELDLALLDAADAEDSVLS</sequence>
<name>A0A5C3NNS7_9AGAM</name>
<dbReference type="InterPro" id="IPR020588">
    <property type="entry name" value="RecA_ATP-bd"/>
</dbReference>
<dbReference type="OrthoDB" id="1861185at2759"/>
<dbReference type="GO" id="GO:0005524">
    <property type="term" value="F:ATP binding"/>
    <property type="evidence" value="ECO:0007669"/>
    <property type="project" value="InterPro"/>
</dbReference>
<accession>A0A5C3NNS7</accession>
<dbReference type="STRING" id="5364.A0A5C3NNS7"/>
<reference evidence="3 4" key="1">
    <citation type="journal article" date="2019" name="Nat. Ecol. Evol.">
        <title>Megaphylogeny resolves global patterns of mushroom evolution.</title>
        <authorList>
            <person name="Varga T."/>
            <person name="Krizsan K."/>
            <person name="Foldi C."/>
            <person name="Dima B."/>
            <person name="Sanchez-Garcia M."/>
            <person name="Sanchez-Ramirez S."/>
            <person name="Szollosi G.J."/>
            <person name="Szarkandi J.G."/>
            <person name="Papp V."/>
            <person name="Albert L."/>
            <person name="Andreopoulos W."/>
            <person name="Angelini C."/>
            <person name="Antonin V."/>
            <person name="Barry K.W."/>
            <person name="Bougher N.L."/>
            <person name="Buchanan P."/>
            <person name="Buyck B."/>
            <person name="Bense V."/>
            <person name="Catcheside P."/>
            <person name="Chovatia M."/>
            <person name="Cooper J."/>
            <person name="Damon W."/>
            <person name="Desjardin D."/>
            <person name="Finy P."/>
            <person name="Geml J."/>
            <person name="Haridas S."/>
            <person name="Hughes K."/>
            <person name="Justo A."/>
            <person name="Karasinski D."/>
            <person name="Kautmanova I."/>
            <person name="Kiss B."/>
            <person name="Kocsube S."/>
            <person name="Kotiranta H."/>
            <person name="LaButti K.M."/>
            <person name="Lechner B.E."/>
            <person name="Liimatainen K."/>
            <person name="Lipzen A."/>
            <person name="Lukacs Z."/>
            <person name="Mihaltcheva S."/>
            <person name="Morgado L.N."/>
            <person name="Niskanen T."/>
            <person name="Noordeloos M.E."/>
            <person name="Ohm R.A."/>
            <person name="Ortiz-Santana B."/>
            <person name="Ovrebo C."/>
            <person name="Racz N."/>
            <person name="Riley R."/>
            <person name="Savchenko A."/>
            <person name="Shiryaev A."/>
            <person name="Soop K."/>
            <person name="Spirin V."/>
            <person name="Szebenyi C."/>
            <person name="Tomsovsky M."/>
            <person name="Tulloss R.E."/>
            <person name="Uehling J."/>
            <person name="Grigoriev I.V."/>
            <person name="Vagvolgyi C."/>
            <person name="Papp T."/>
            <person name="Martin F.M."/>
            <person name="Miettinen O."/>
            <person name="Hibbett D.S."/>
            <person name="Nagy L.G."/>
        </authorList>
    </citation>
    <scope>NUCLEOTIDE SEQUENCE [LARGE SCALE GENOMIC DNA]</scope>
    <source>
        <strain evidence="3 4">OMC1185</strain>
    </source>
</reference>
<organism evidence="3 4">
    <name type="scientific">Heliocybe sulcata</name>
    <dbReference type="NCBI Taxonomy" id="5364"/>
    <lineage>
        <taxon>Eukaryota</taxon>
        <taxon>Fungi</taxon>
        <taxon>Dikarya</taxon>
        <taxon>Basidiomycota</taxon>
        <taxon>Agaricomycotina</taxon>
        <taxon>Agaricomycetes</taxon>
        <taxon>Gloeophyllales</taxon>
        <taxon>Gloeophyllaceae</taxon>
        <taxon>Heliocybe</taxon>
    </lineage>
</organism>
<dbReference type="SUPFAM" id="SSF52540">
    <property type="entry name" value="P-loop containing nucleoside triphosphate hydrolases"/>
    <property type="match status" value="1"/>
</dbReference>